<feature type="transmembrane region" description="Helical" evidence="5">
    <location>
        <begin position="229"/>
        <end position="249"/>
    </location>
</feature>
<feature type="transmembrane region" description="Helical" evidence="5">
    <location>
        <begin position="70"/>
        <end position="89"/>
    </location>
</feature>
<dbReference type="Proteomes" id="UP000183926">
    <property type="component" value="Unassembled WGS sequence"/>
</dbReference>
<feature type="transmembrane region" description="Helical" evidence="5">
    <location>
        <begin position="95"/>
        <end position="113"/>
    </location>
</feature>
<keyword evidence="2 5" id="KW-0812">Transmembrane</keyword>
<evidence type="ECO:0000256" key="3">
    <source>
        <dbReference type="ARBA" id="ARBA00022989"/>
    </source>
</evidence>
<feature type="transmembrane region" description="Helical" evidence="5">
    <location>
        <begin position="129"/>
        <end position="152"/>
    </location>
</feature>
<protein>
    <recommendedName>
        <fullName evidence="5">Probable membrane transporter protein</fullName>
    </recommendedName>
</protein>
<organism evidence="6 7">
    <name type="scientific">Nitrosomonas eutropha</name>
    <dbReference type="NCBI Taxonomy" id="916"/>
    <lineage>
        <taxon>Bacteria</taxon>
        <taxon>Pseudomonadati</taxon>
        <taxon>Pseudomonadota</taxon>
        <taxon>Betaproteobacteria</taxon>
        <taxon>Nitrosomonadales</taxon>
        <taxon>Nitrosomonadaceae</taxon>
        <taxon>Nitrosomonas</taxon>
    </lineage>
</organism>
<dbReference type="GO" id="GO:0005886">
    <property type="term" value="C:plasma membrane"/>
    <property type="evidence" value="ECO:0007669"/>
    <property type="project" value="UniProtKB-SubCell"/>
</dbReference>
<dbReference type="Pfam" id="PF01925">
    <property type="entry name" value="TauE"/>
    <property type="match status" value="1"/>
</dbReference>
<gene>
    <name evidence="6" type="ORF">SAMN05216339_10446</name>
</gene>
<sequence>MLLKIALLFPGIVLTFWVSAICGGGASLILIPLLSLLLPASLIPFSLTLGTFASAASRIVVFRKHVNTRIFFWFIPFSIPAVLLGAWLIKFINPLYLQFGVALFLLFNIPQLLQSGKELQKGEKPYPNYMLALVGFLCGFVSGVIGAVGLLFNRFYLRYGLSKEEIIATRAANEVYLHVIKLVVYTSLDLYSEAALSLGLLIALAAVVSSFSIKFILPLISNFVFRKAGYGAMVASGFIMLFSTSSHIIEQDNLNFISQNKGYENEVAISWRNSHFVLEYDVKDGKFGIEWPVGYEDLPQDLKRYFDELKDQYDKILLEKVFRFQGVSSYEFYCYKNDALTRIDFKSVLTAR</sequence>
<name>A0A1I7H4B1_9PROT</name>
<dbReference type="PANTHER" id="PTHR43483:SF3">
    <property type="entry name" value="MEMBRANE TRANSPORTER PROTEIN HI_0806-RELATED"/>
    <property type="match status" value="1"/>
</dbReference>
<dbReference type="InterPro" id="IPR002781">
    <property type="entry name" value="TM_pro_TauE-like"/>
</dbReference>
<accession>A0A1I7H4B1</accession>
<dbReference type="EMBL" id="FPBL01000004">
    <property type="protein sequence ID" value="SFU55523.1"/>
    <property type="molecule type" value="Genomic_DNA"/>
</dbReference>
<dbReference type="PANTHER" id="PTHR43483">
    <property type="entry name" value="MEMBRANE TRANSPORTER PROTEIN HI_0806-RELATED"/>
    <property type="match status" value="1"/>
</dbReference>
<evidence type="ECO:0000313" key="7">
    <source>
        <dbReference type="Proteomes" id="UP000183926"/>
    </source>
</evidence>
<dbReference type="AlphaFoldDB" id="A0A1I7H4B1"/>
<keyword evidence="4 5" id="KW-0472">Membrane</keyword>
<evidence type="ECO:0000256" key="2">
    <source>
        <dbReference type="ARBA" id="ARBA00022692"/>
    </source>
</evidence>
<keyword evidence="5" id="KW-1003">Cell membrane</keyword>
<reference evidence="6 7" key="1">
    <citation type="submission" date="2016-10" db="EMBL/GenBank/DDBJ databases">
        <authorList>
            <person name="de Groot N.N."/>
        </authorList>
    </citation>
    <scope>NUCLEOTIDE SEQUENCE [LARGE SCALE GENOMIC DNA]</scope>
    <source>
        <strain evidence="6 7">Nm24</strain>
    </source>
</reference>
<comment type="subcellular location">
    <subcellularLocation>
        <location evidence="5">Cell membrane</location>
        <topology evidence="5">Multi-pass membrane protein</topology>
    </subcellularLocation>
    <subcellularLocation>
        <location evidence="1">Membrane</location>
        <topology evidence="1">Multi-pass membrane protein</topology>
    </subcellularLocation>
</comment>
<evidence type="ECO:0000256" key="1">
    <source>
        <dbReference type="ARBA" id="ARBA00004141"/>
    </source>
</evidence>
<proteinExistence type="inferred from homology"/>
<comment type="similarity">
    <text evidence="5">Belongs to the 4-toluene sulfonate uptake permease (TSUP) (TC 2.A.102) family.</text>
</comment>
<dbReference type="RefSeq" id="WP_074927910.1">
    <property type="nucleotide sequence ID" value="NZ_FPBL01000004.1"/>
</dbReference>
<feature type="transmembrane region" description="Helical" evidence="5">
    <location>
        <begin position="194"/>
        <end position="217"/>
    </location>
</feature>
<dbReference type="OrthoDB" id="8421744at2"/>
<evidence type="ECO:0000256" key="5">
    <source>
        <dbReference type="RuleBase" id="RU363041"/>
    </source>
</evidence>
<evidence type="ECO:0000313" key="6">
    <source>
        <dbReference type="EMBL" id="SFU55523.1"/>
    </source>
</evidence>
<keyword evidence="3 5" id="KW-1133">Transmembrane helix</keyword>
<evidence type="ECO:0000256" key="4">
    <source>
        <dbReference type="ARBA" id="ARBA00023136"/>
    </source>
</evidence>